<reference evidence="5 6" key="1">
    <citation type="submission" date="2016-10" db="EMBL/GenBank/DDBJ databases">
        <authorList>
            <person name="Varghese N."/>
            <person name="Submissions S."/>
        </authorList>
    </citation>
    <scope>NUCLEOTIDE SEQUENCE [LARGE SCALE GENOMIC DNA]</scope>
    <source>
        <strain evidence="5 6">CGMCC 1.3527</strain>
    </source>
</reference>
<evidence type="ECO:0000313" key="5">
    <source>
        <dbReference type="EMBL" id="SDF12895.1"/>
    </source>
</evidence>
<keyword evidence="1" id="KW-0479">Metal-binding</keyword>
<dbReference type="InterPro" id="IPR000923">
    <property type="entry name" value="BlueCu_1"/>
</dbReference>
<dbReference type="AlphaFoldDB" id="A0A1G7IJV8"/>
<evidence type="ECO:0000313" key="6">
    <source>
        <dbReference type="Proteomes" id="UP000324020"/>
    </source>
</evidence>
<keyword evidence="6" id="KW-1185">Reference proteome</keyword>
<keyword evidence="2" id="KW-0186">Copper</keyword>
<evidence type="ECO:0000259" key="4">
    <source>
        <dbReference type="Pfam" id="PF00127"/>
    </source>
</evidence>
<gene>
    <name evidence="5" type="ORF">SAMN04488067_10274</name>
</gene>
<feature type="region of interest" description="Disordered" evidence="3">
    <location>
        <begin position="193"/>
        <end position="215"/>
    </location>
</feature>
<name>A0A1G7IJV8_9EURY</name>
<dbReference type="GO" id="GO:0009055">
    <property type="term" value="F:electron transfer activity"/>
    <property type="evidence" value="ECO:0007669"/>
    <property type="project" value="InterPro"/>
</dbReference>
<dbReference type="Proteomes" id="UP000324020">
    <property type="component" value="Unassembled WGS sequence"/>
</dbReference>
<dbReference type="SUPFAM" id="SSF49503">
    <property type="entry name" value="Cupredoxins"/>
    <property type="match status" value="1"/>
</dbReference>
<protein>
    <submittedName>
        <fullName evidence="5">Copper binding protein, plastocyanin/azurin family</fullName>
    </submittedName>
</protein>
<dbReference type="EMBL" id="FNBO01000002">
    <property type="protein sequence ID" value="SDF12895.1"/>
    <property type="molecule type" value="Genomic_DNA"/>
</dbReference>
<evidence type="ECO:0000256" key="2">
    <source>
        <dbReference type="ARBA" id="ARBA00023008"/>
    </source>
</evidence>
<evidence type="ECO:0000256" key="1">
    <source>
        <dbReference type="ARBA" id="ARBA00022723"/>
    </source>
</evidence>
<dbReference type="Pfam" id="PF00127">
    <property type="entry name" value="Copper-bind"/>
    <property type="match status" value="1"/>
</dbReference>
<feature type="domain" description="Blue (type 1) copper" evidence="4">
    <location>
        <begin position="103"/>
        <end position="188"/>
    </location>
</feature>
<evidence type="ECO:0000256" key="3">
    <source>
        <dbReference type="SAM" id="MobiDB-lite"/>
    </source>
</evidence>
<dbReference type="RefSeq" id="WP_223174365.1">
    <property type="nucleotide sequence ID" value="NZ_FNBO01000002.1"/>
</dbReference>
<organism evidence="5 6">
    <name type="scientific">Halorubrum xinjiangense</name>
    <dbReference type="NCBI Taxonomy" id="261291"/>
    <lineage>
        <taxon>Archaea</taxon>
        <taxon>Methanobacteriati</taxon>
        <taxon>Methanobacteriota</taxon>
        <taxon>Stenosarchaea group</taxon>
        <taxon>Halobacteria</taxon>
        <taxon>Halobacteriales</taxon>
        <taxon>Haloferacaceae</taxon>
        <taxon>Halorubrum</taxon>
    </lineage>
</organism>
<dbReference type="InterPro" id="IPR008972">
    <property type="entry name" value="Cupredoxin"/>
</dbReference>
<proteinExistence type="predicted"/>
<dbReference type="GO" id="GO:0005507">
    <property type="term" value="F:copper ion binding"/>
    <property type="evidence" value="ECO:0007669"/>
    <property type="project" value="InterPro"/>
</dbReference>
<accession>A0A1G7IJV8</accession>
<feature type="region of interest" description="Disordered" evidence="3">
    <location>
        <begin position="1"/>
        <end position="83"/>
    </location>
</feature>
<feature type="compositionally biased region" description="Low complexity" evidence="3">
    <location>
        <begin position="22"/>
        <end position="39"/>
    </location>
</feature>
<sequence length="256" mass="27479">MFASRERQTRSGSRRTTRRRALAAIGAAAMPAVAGCSGAQDDGRNDDSSDDMTDDTTTRQTEDSAMDTRFGYVGTGDDSPPVEPDHTVQLLIRPREDTPIPEFYFEPTGLAVDVGDTVRFDLATPHHNVNAYHPAFGYTQRVPDSVPAYSSPILSVDEYWLYTFETEGVHNIMCAPHELFGMVGSIVVGSPSGPGANPVGEAPAPTEESRPPEFTAGLVLSDPALEPENIVDAGSVSWDDLDPASKELRLAPIGEA</sequence>
<feature type="compositionally biased region" description="Basic residues" evidence="3">
    <location>
        <begin position="12"/>
        <end position="21"/>
    </location>
</feature>
<dbReference type="Gene3D" id="2.60.40.420">
    <property type="entry name" value="Cupredoxins - blue copper proteins"/>
    <property type="match status" value="1"/>
</dbReference>